<evidence type="ECO:0000313" key="2">
    <source>
        <dbReference type="Proteomes" id="UP000783588"/>
    </source>
</evidence>
<proteinExistence type="predicted"/>
<dbReference type="EMBL" id="JAHLQI010000007">
    <property type="protein sequence ID" value="MBU5491308.1"/>
    <property type="molecule type" value="Genomic_DNA"/>
</dbReference>
<organism evidence="1 2">
    <name type="scientific">Butyricicoccus intestinisimiae</name>
    <dbReference type="NCBI Taxonomy" id="2841509"/>
    <lineage>
        <taxon>Bacteria</taxon>
        <taxon>Bacillati</taxon>
        <taxon>Bacillota</taxon>
        <taxon>Clostridia</taxon>
        <taxon>Eubacteriales</taxon>
        <taxon>Butyricicoccaceae</taxon>
        <taxon>Butyricicoccus</taxon>
    </lineage>
</organism>
<evidence type="ECO:0000313" key="1">
    <source>
        <dbReference type="EMBL" id="MBU5491308.1"/>
    </source>
</evidence>
<dbReference type="RefSeq" id="WP_216471020.1">
    <property type="nucleotide sequence ID" value="NZ_JAHLQI010000007.1"/>
</dbReference>
<protein>
    <recommendedName>
        <fullName evidence="3">Immunity protein 35 domain-containing protein</fullName>
    </recommendedName>
</protein>
<sequence length="105" mass="11993">MTQDEKIALAKEIGEKIRILADLLTVERIQSDKLGNDWDCVYLGSGSNKQLLRQEYVEQENPIGTSADNPIIYAKDTPLINNAFYLVDGKTKVWMGEWTDWDTNE</sequence>
<accession>A0ABS6EUW3</accession>
<evidence type="ECO:0008006" key="3">
    <source>
        <dbReference type="Google" id="ProtNLM"/>
    </source>
</evidence>
<comment type="caution">
    <text evidence="1">The sequence shown here is derived from an EMBL/GenBank/DDBJ whole genome shotgun (WGS) entry which is preliminary data.</text>
</comment>
<reference evidence="1 2" key="1">
    <citation type="submission" date="2021-06" db="EMBL/GenBank/DDBJ databases">
        <authorList>
            <person name="Sun Q."/>
            <person name="Li D."/>
        </authorList>
    </citation>
    <scope>NUCLEOTIDE SEQUENCE [LARGE SCALE GENOMIC DNA]</scope>
    <source>
        <strain evidence="1 2">MSJd-7</strain>
    </source>
</reference>
<keyword evidence="2" id="KW-1185">Reference proteome</keyword>
<name>A0ABS6EUW3_9FIRM</name>
<gene>
    <name evidence="1" type="ORF">KQI75_11885</name>
</gene>
<dbReference type="Proteomes" id="UP000783588">
    <property type="component" value="Unassembled WGS sequence"/>
</dbReference>